<feature type="transmembrane region" description="Helical" evidence="4">
    <location>
        <begin position="12"/>
        <end position="34"/>
    </location>
</feature>
<dbReference type="Pfam" id="PF00535">
    <property type="entry name" value="Glycos_transf_2"/>
    <property type="match status" value="2"/>
</dbReference>
<dbReference type="RefSeq" id="WP_226377774.1">
    <property type="nucleotide sequence ID" value="NZ_AP023213.1"/>
</dbReference>
<comment type="similarity">
    <text evidence="1">Belongs to the glycosyltransferase 2 family.</text>
</comment>
<keyword evidence="2" id="KW-0328">Glycosyltransferase</keyword>
<feature type="transmembrane region" description="Helical" evidence="4">
    <location>
        <begin position="712"/>
        <end position="733"/>
    </location>
</feature>
<feature type="domain" description="Glycosyltransferase 2-like" evidence="5">
    <location>
        <begin position="50"/>
        <end position="176"/>
    </location>
</feature>
<dbReference type="PANTHER" id="PTHR43630:SF1">
    <property type="entry name" value="POLY-BETA-1,6-N-ACETYL-D-GLUCOSAMINE SYNTHASE"/>
    <property type="match status" value="1"/>
</dbReference>
<evidence type="ECO:0000256" key="4">
    <source>
        <dbReference type="SAM" id="Phobius"/>
    </source>
</evidence>
<proteinExistence type="inferred from homology"/>
<dbReference type="Proteomes" id="UP000515472">
    <property type="component" value="Chromosome"/>
</dbReference>
<feature type="transmembrane region" description="Helical" evidence="4">
    <location>
        <begin position="355"/>
        <end position="376"/>
    </location>
</feature>
<evidence type="ECO:0000256" key="1">
    <source>
        <dbReference type="ARBA" id="ARBA00006739"/>
    </source>
</evidence>
<gene>
    <name evidence="6" type="ORF">GEOBRER4_n2491</name>
</gene>
<reference evidence="6 7" key="1">
    <citation type="submission" date="2020-06" db="EMBL/GenBank/DDBJ databases">
        <title>Interaction of electrochemicaly active bacteria, Geobacter bremensis R4 on different carbon anode.</title>
        <authorList>
            <person name="Meng L."/>
            <person name="Yoshida N."/>
        </authorList>
    </citation>
    <scope>NUCLEOTIDE SEQUENCE [LARGE SCALE GENOMIC DNA]</scope>
    <source>
        <strain evidence="6 7">R4</strain>
    </source>
</reference>
<evidence type="ECO:0000313" key="7">
    <source>
        <dbReference type="Proteomes" id="UP000515472"/>
    </source>
</evidence>
<feature type="transmembrane region" description="Helical" evidence="4">
    <location>
        <begin position="325"/>
        <end position="343"/>
    </location>
</feature>
<dbReference type="InterPro" id="IPR029044">
    <property type="entry name" value="Nucleotide-diphossugar_trans"/>
</dbReference>
<sequence>MMAWTEIIMMALLLLLGYIYLGYPMLLCLLARFFPTPHRFDDGYLPTVTLVISAYNEAAVIGAKLENSLALDYPPEKLSILVVSDCSNDGTDAEVLRFAEQGVKLLRAKERRGKTSALNTALAGVESEMVVFSDANAIYDAMAIRRLVRHFADPSIGYVVGCARYVEETVSAAGGSEGTYWDLEVMLKRWESAFSSVVGGDGAIYAIRRSLYDPLREEDINDFVNPLQIVAKGYRGIFDEEAWCTEHPAGEFHKEFSRKVRIVNRSFSGFLRVPQAANPLVTGTFAWQLVSHKVLRWLSPYFICLFFALLLLDLLLHPGSLTGEVLLTLTVVGAILSMLGALLNRFWRLPLPLLLPYYFVLVNAASALGVFYRLMGRTIVTWSTVREGERAPAPAPLLPRLTFFCAAGLLVVTASGLALDEEYLGAAAILLMLLLVHTFVGYQLLLLPLSRFSGREPARDESYTPTVTLLVVAYNEAKVIERKIQNSLELQYPGDRLRILVASDGSQDGTDEIVSRYLDQGVELISFPVNRGKISALNDAMRMVDSEIVVLSDANVYYMPSAVRKLVRNFADPGVGAVSGKVVLLNDTLSYSAAEKSYYSIEHLIQELEGRLGALIGADGAMYAIRRKLFTPPSPDTILDDLVIAMDIARQGHLVLHEKEALGFEENLLEIVGEFRRKVRIIAGGYQCLLRGMVTPRLSQPLLMFCFVSHKLLRWVSGYLLLALVAVLVQIQLRHASSSFALVLAVLLAALVLALLVQFFPRLKSVKIASLCHYFYMLMAASLLGGYRGVTGRQKVTWRGGVA</sequence>
<dbReference type="EMBL" id="AP023213">
    <property type="protein sequence ID" value="BCO11432.1"/>
    <property type="molecule type" value="Genomic_DNA"/>
</dbReference>
<protein>
    <submittedName>
        <fullName evidence="6">Glycosyl transferase, family 2</fullName>
    </submittedName>
</protein>
<dbReference type="InterPro" id="IPR001173">
    <property type="entry name" value="Glyco_trans_2-like"/>
</dbReference>
<dbReference type="CDD" id="cd06439">
    <property type="entry name" value="CESA_like_1"/>
    <property type="match status" value="2"/>
</dbReference>
<feature type="transmembrane region" description="Helical" evidence="4">
    <location>
        <begin position="397"/>
        <end position="417"/>
    </location>
</feature>
<organism evidence="6 7">
    <name type="scientific">Citrifermentans bremense</name>
    <dbReference type="NCBI Taxonomy" id="60035"/>
    <lineage>
        <taxon>Bacteria</taxon>
        <taxon>Pseudomonadati</taxon>
        <taxon>Thermodesulfobacteriota</taxon>
        <taxon>Desulfuromonadia</taxon>
        <taxon>Geobacterales</taxon>
        <taxon>Geobacteraceae</taxon>
        <taxon>Citrifermentans</taxon>
    </lineage>
</organism>
<keyword evidence="7" id="KW-1185">Reference proteome</keyword>
<dbReference type="GO" id="GO:0016757">
    <property type="term" value="F:glycosyltransferase activity"/>
    <property type="evidence" value="ECO:0007669"/>
    <property type="project" value="UniProtKB-KW"/>
</dbReference>
<name>A0A7R7FSH6_9BACT</name>
<evidence type="ECO:0000313" key="6">
    <source>
        <dbReference type="EMBL" id="BCO11432.1"/>
    </source>
</evidence>
<dbReference type="Gene3D" id="3.90.550.10">
    <property type="entry name" value="Spore Coat Polysaccharide Biosynthesis Protein SpsA, Chain A"/>
    <property type="match status" value="2"/>
</dbReference>
<feature type="transmembrane region" description="Helical" evidence="4">
    <location>
        <begin position="771"/>
        <end position="790"/>
    </location>
</feature>
<feature type="transmembrane region" description="Helical" evidence="4">
    <location>
        <begin position="423"/>
        <end position="445"/>
    </location>
</feature>
<evidence type="ECO:0000256" key="3">
    <source>
        <dbReference type="ARBA" id="ARBA00022679"/>
    </source>
</evidence>
<feature type="domain" description="Glycosyltransferase 2-like" evidence="5">
    <location>
        <begin position="469"/>
        <end position="587"/>
    </location>
</feature>
<evidence type="ECO:0000259" key="5">
    <source>
        <dbReference type="Pfam" id="PF00535"/>
    </source>
</evidence>
<keyword evidence="4" id="KW-1133">Transmembrane helix</keyword>
<dbReference type="PANTHER" id="PTHR43630">
    <property type="entry name" value="POLY-BETA-1,6-N-ACETYL-D-GLUCOSAMINE SYNTHASE"/>
    <property type="match status" value="1"/>
</dbReference>
<keyword evidence="4" id="KW-0812">Transmembrane</keyword>
<dbReference type="SUPFAM" id="SSF53448">
    <property type="entry name" value="Nucleotide-diphospho-sugar transferases"/>
    <property type="match status" value="2"/>
</dbReference>
<dbReference type="AlphaFoldDB" id="A0A7R7FSH6"/>
<keyword evidence="3 6" id="KW-0808">Transferase</keyword>
<accession>A0A7R7FSH6</accession>
<feature type="transmembrane region" description="Helical" evidence="4">
    <location>
        <begin position="297"/>
        <end position="316"/>
    </location>
</feature>
<feature type="transmembrane region" description="Helical" evidence="4">
    <location>
        <begin position="739"/>
        <end position="759"/>
    </location>
</feature>
<evidence type="ECO:0000256" key="2">
    <source>
        <dbReference type="ARBA" id="ARBA00022676"/>
    </source>
</evidence>
<keyword evidence="4" id="KW-0472">Membrane</keyword>